<name>A0A2T2YG61_9BACT</name>
<accession>A0A2T2YG61</accession>
<protein>
    <recommendedName>
        <fullName evidence="4">DUF4181 domain-containing protein</fullName>
    </recommendedName>
</protein>
<feature type="transmembrane region" description="Helical" evidence="1">
    <location>
        <begin position="77"/>
        <end position="94"/>
    </location>
</feature>
<comment type="caution">
    <text evidence="2">The sequence shown here is derived from an EMBL/GenBank/DDBJ whole genome shotgun (WGS) entry which is preliminary data.</text>
</comment>
<feature type="transmembrane region" description="Helical" evidence="1">
    <location>
        <begin position="49"/>
        <end position="71"/>
    </location>
</feature>
<organism evidence="2 3">
    <name type="scientific">Adhaeribacter arboris</name>
    <dbReference type="NCBI Taxonomy" id="2072846"/>
    <lineage>
        <taxon>Bacteria</taxon>
        <taxon>Pseudomonadati</taxon>
        <taxon>Bacteroidota</taxon>
        <taxon>Cytophagia</taxon>
        <taxon>Cytophagales</taxon>
        <taxon>Hymenobacteraceae</taxon>
        <taxon>Adhaeribacter</taxon>
    </lineage>
</organism>
<dbReference type="EMBL" id="PYFT01000001">
    <property type="protein sequence ID" value="PSR54499.1"/>
    <property type="molecule type" value="Genomic_DNA"/>
</dbReference>
<reference evidence="2 3" key="1">
    <citation type="submission" date="2018-03" db="EMBL/GenBank/DDBJ databases">
        <title>Adhaeribacter sp. HMF7605 Genome sequencing and assembly.</title>
        <authorList>
            <person name="Kang H."/>
            <person name="Kang J."/>
            <person name="Cha I."/>
            <person name="Kim H."/>
            <person name="Joh K."/>
        </authorList>
    </citation>
    <scope>NUCLEOTIDE SEQUENCE [LARGE SCALE GENOMIC DNA]</scope>
    <source>
        <strain evidence="2 3">HMF7605</strain>
    </source>
</reference>
<evidence type="ECO:0000313" key="2">
    <source>
        <dbReference type="EMBL" id="PSR54499.1"/>
    </source>
</evidence>
<sequence>MINMAQSGLLILLSLFLVLHFIILVKLIPYNLVWGGRLKSDKEMYRFEIFSILINSLFVSVILVQGNFLIVDIPNKIITYALWLMTGLFLFNTLGDLTSKNKIEQIFFTITTILLAIFSLILALSN</sequence>
<evidence type="ECO:0008006" key="4">
    <source>
        <dbReference type="Google" id="ProtNLM"/>
    </source>
</evidence>
<feature type="transmembrane region" description="Helical" evidence="1">
    <location>
        <begin position="6"/>
        <end position="28"/>
    </location>
</feature>
<evidence type="ECO:0000256" key="1">
    <source>
        <dbReference type="SAM" id="Phobius"/>
    </source>
</evidence>
<keyword evidence="1" id="KW-0472">Membrane</keyword>
<gene>
    <name evidence="2" type="ORF">AHMF7605_13765</name>
</gene>
<dbReference type="AlphaFoldDB" id="A0A2T2YG61"/>
<proteinExistence type="predicted"/>
<dbReference type="Proteomes" id="UP000240357">
    <property type="component" value="Unassembled WGS sequence"/>
</dbReference>
<feature type="transmembrane region" description="Helical" evidence="1">
    <location>
        <begin position="106"/>
        <end position="125"/>
    </location>
</feature>
<keyword evidence="1" id="KW-0812">Transmembrane</keyword>
<keyword evidence="3" id="KW-1185">Reference proteome</keyword>
<evidence type="ECO:0000313" key="3">
    <source>
        <dbReference type="Proteomes" id="UP000240357"/>
    </source>
</evidence>
<keyword evidence="1" id="KW-1133">Transmembrane helix</keyword>